<evidence type="ECO:0000256" key="5">
    <source>
        <dbReference type="ARBA" id="ARBA00022833"/>
    </source>
</evidence>
<feature type="compositionally biased region" description="Basic residues" evidence="8">
    <location>
        <begin position="161"/>
        <end position="170"/>
    </location>
</feature>
<protein>
    <submittedName>
        <fullName evidence="11">Transcriptional repressor CTCFL isoform X2</fullName>
    </submittedName>
</protein>
<keyword evidence="3" id="KW-0677">Repeat</keyword>
<reference evidence="11" key="1">
    <citation type="submission" date="2025-08" db="UniProtKB">
        <authorList>
            <consortium name="RefSeq"/>
        </authorList>
    </citation>
    <scope>IDENTIFICATION</scope>
    <source>
        <tissue evidence="11">Thorax and Abdomen</tissue>
    </source>
</reference>
<feature type="domain" description="C2H2-type" evidence="9">
    <location>
        <begin position="578"/>
        <end position="605"/>
    </location>
</feature>
<dbReference type="Gene3D" id="3.30.160.60">
    <property type="entry name" value="Classic Zinc Finger"/>
    <property type="match status" value="7"/>
</dbReference>
<organism evidence="10 11">
    <name type="scientific">Neodiprion lecontei</name>
    <name type="common">Redheaded pine sawfly</name>
    <dbReference type="NCBI Taxonomy" id="441921"/>
    <lineage>
        <taxon>Eukaryota</taxon>
        <taxon>Metazoa</taxon>
        <taxon>Ecdysozoa</taxon>
        <taxon>Arthropoda</taxon>
        <taxon>Hexapoda</taxon>
        <taxon>Insecta</taxon>
        <taxon>Pterygota</taxon>
        <taxon>Neoptera</taxon>
        <taxon>Endopterygota</taxon>
        <taxon>Hymenoptera</taxon>
        <taxon>Tenthredinoidea</taxon>
        <taxon>Diprionidae</taxon>
        <taxon>Diprioninae</taxon>
        <taxon>Neodiprion</taxon>
    </lineage>
</organism>
<dbReference type="RefSeq" id="XP_046598031.1">
    <property type="nucleotide sequence ID" value="XM_046742075.1"/>
</dbReference>
<evidence type="ECO:0000259" key="9">
    <source>
        <dbReference type="PROSITE" id="PS50157"/>
    </source>
</evidence>
<feature type="domain" description="C2H2-type" evidence="9">
    <location>
        <begin position="743"/>
        <end position="772"/>
    </location>
</feature>
<dbReference type="SUPFAM" id="SSF57667">
    <property type="entry name" value="beta-beta-alpha zinc fingers"/>
    <property type="match status" value="5"/>
</dbReference>
<dbReference type="PANTHER" id="PTHR24379">
    <property type="entry name" value="KRAB AND ZINC FINGER DOMAIN-CONTAINING"/>
    <property type="match status" value="1"/>
</dbReference>
<keyword evidence="2" id="KW-0479">Metal-binding</keyword>
<keyword evidence="10" id="KW-1185">Reference proteome</keyword>
<keyword evidence="4 7" id="KW-0863">Zinc-finger</keyword>
<keyword evidence="5" id="KW-0862">Zinc</keyword>
<evidence type="ECO:0000256" key="3">
    <source>
        <dbReference type="ARBA" id="ARBA00022737"/>
    </source>
</evidence>
<evidence type="ECO:0000256" key="2">
    <source>
        <dbReference type="ARBA" id="ARBA00022723"/>
    </source>
</evidence>
<dbReference type="Pfam" id="PF00096">
    <property type="entry name" value="zf-C2H2"/>
    <property type="match status" value="4"/>
</dbReference>
<dbReference type="GeneID" id="107217069"/>
<evidence type="ECO:0000256" key="4">
    <source>
        <dbReference type="ARBA" id="ARBA00022771"/>
    </source>
</evidence>
<evidence type="ECO:0000256" key="7">
    <source>
        <dbReference type="PROSITE-ProRule" id="PRU00042"/>
    </source>
</evidence>
<feature type="domain" description="C2H2-type" evidence="9">
    <location>
        <begin position="716"/>
        <end position="743"/>
    </location>
</feature>
<dbReference type="Pfam" id="PF23611">
    <property type="entry name" value="zf-C2H2_16"/>
    <property type="match status" value="1"/>
</dbReference>
<dbReference type="PROSITE" id="PS50157">
    <property type="entry name" value="ZINC_FINGER_C2H2_2"/>
    <property type="match status" value="8"/>
</dbReference>
<evidence type="ECO:0000313" key="10">
    <source>
        <dbReference type="Proteomes" id="UP000829291"/>
    </source>
</evidence>
<gene>
    <name evidence="11" type="primary">LOC107217069</name>
</gene>
<proteinExistence type="predicted"/>
<keyword evidence="6" id="KW-0539">Nucleus</keyword>
<dbReference type="PANTHER" id="PTHR24379:SF121">
    <property type="entry name" value="C2H2-TYPE DOMAIN-CONTAINING PROTEIN"/>
    <property type="match status" value="1"/>
</dbReference>
<dbReference type="InterPro" id="IPR056438">
    <property type="entry name" value="Znf-C2H2_CTCF"/>
</dbReference>
<evidence type="ECO:0000313" key="11">
    <source>
        <dbReference type="RefSeq" id="XP_046598031.1"/>
    </source>
</evidence>
<feature type="domain" description="C2H2-type" evidence="9">
    <location>
        <begin position="493"/>
        <end position="520"/>
    </location>
</feature>
<evidence type="ECO:0000256" key="6">
    <source>
        <dbReference type="ARBA" id="ARBA00023242"/>
    </source>
</evidence>
<sequence>MRCIGTLEFVSDFHTKCHETQQQLLQAKERTKKLTERDVKVDSEVDKENILPNNSLIRSNGAELKVLPTTEDVKFEGNRPFEQIFEYHNKQSLPRKSSRIQKKKLNKVKILKEENKVFERVTGSLENIGNLRENGVMEISECQNQRTLPNKTRKAALARSRNSKTIKTHGKSCNGLGQGGATLTHSDKRKIGRKNCGNRKMQKNESKNLACSTSWKNNLMERGVRGTGRAVQGIIKFDGKCSKHNSRNENNSKKFDEQLTTFTEDKINESNNVPNMLKGENSNWTMNRSEKFVKLRACAIMSITQCSSRGVGAESVEKSPQPGEEAGEIQSWKYDTTKEWAGDDISKIESVQDVGRETNSTAALLVRNSVIKLVKDVQTNRGDEFASTLLTVVGSSNDEINCQRNESKIIDAPLSLIDSLKDDGSQELNKHSKRNVTSCQDRRKKSEGRFGKLTELITNEQKEIIETLYTVNMGVVNDEKVHKNIKILDKVRVTCSICGKIYSRMDKCQVHVWGHLNMKPYCCKSCDFVTLTVSNIRCHIRKRHLKIKPFHCNLCEKSYGTAVLLEEHINSHTGAKPYKCKICDFATSNRQVLSYHKTTHKPAKDISCEVCGKKFFSNCRMRAHMIVHKKDRSLICKLCSTYLCNAEALKKHYDKVHSRDYICSVCGIRTKSKKALTNHEKVHSAAKYRCPLCSNVYKSKHMLKEHILKHQGIRKYKCELCQKSFGQQSHISAHMSVHMGKRYPCPGCSKLFNRKDNMRIHTRRCKVFNSNPEMKNLWMDQMDATSSCVTNTKSVSVSEAPAIPAATTQASTYSKSDEKIETNLGMTKINLPDTTDDSTSFKSTSDLRDSRDFIRDQGIGEFKSDKDGKVLRLGEVEVFPLPNTNIIAFQNEGNMVITENVLRPECF</sequence>
<accession>A0ABM3GCM7</accession>
<evidence type="ECO:0000256" key="1">
    <source>
        <dbReference type="ARBA" id="ARBA00004123"/>
    </source>
</evidence>
<evidence type="ECO:0000256" key="8">
    <source>
        <dbReference type="SAM" id="MobiDB-lite"/>
    </source>
</evidence>
<feature type="domain" description="C2H2-type" evidence="9">
    <location>
        <begin position="688"/>
        <end position="715"/>
    </location>
</feature>
<feature type="region of interest" description="Disordered" evidence="8">
    <location>
        <begin position="161"/>
        <end position="184"/>
    </location>
</feature>
<dbReference type="SMART" id="SM00355">
    <property type="entry name" value="ZnF_C2H2"/>
    <property type="match status" value="10"/>
</dbReference>
<dbReference type="Proteomes" id="UP000829291">
    <property type="component" value="Chromosome 5"/>
</dbReference>
<name>A0ABM3GCM7_NEOLC</name>
<feature type="domain" description="C2H2-type" evidence="9">
    <location>
        <begin position="606"/>
        <end position="633"/>
    </location>
</feature>
<comment type="subcellular location">
    <subcellularLocation>
        <location evidence="1">Nucleus</location>
    </subcellularLocation>
</comment>
<feature type="domain" description="C2H2-type" evidence="9">
    <location>
        <begin position="661"/>
        <end position="688"/>
    </location>
</feature>
<feature type="domain" description="C2H2-type" evidence="9">
    <location>
        <begin position="550"/>
        <end position="577"/>
    </location>
</feature>
<dbReference type="InterPro" id="IPR036236">
    <property type="entry name" value="Znf_C2H2_sf"/>
</dbReference>
<dbReference type="InterPro" id="IPR013087">
    <property type="entry name" value="Znf_C2H2_type"/>
</dbReference>
<dbReference type="PROSITE" id="PS00028">
    <property type="entry name" value="ZINC_FINGER_C2H2_1"/>
    <property type="match status" value="6"/>
</dbReference>